<evidence type="ECO:0000256" key="10">
    <source>
        <dbReference type="ARBA" id="ARBA00032441"/>
    </source>
</evidence>
<dbReference type="NCBIfam" id="TIGR00150">
    <property type="entry name" value="T6A_YjeE"/>
    <property type="match status" value="1"/>
</dbReference>
<evidence type="ECO:0000256" key="1">
    <source>
        <dbReference type="ARBA" id="ARBA00004496"/>
    </source>
</evidence>
<dbReference type="Proteomes" id="UP000064201">
    <property type="component" value="Chromosome"/>
</dbReference>
<evidence type="ECO:0000256" key="2">
    <source>
        <dbReference type="ARBA" id="ARBA00007599"/>
    </source>
</evidence>
<keyword evidence="9" id="KW-0460">Magnesium</keyword>
<reference evidence="11 12" key="1">
    <citation type="submission" date="2015-04" db="EMBL/GenBank/DDBJ databases">
        <title>Complete Sequence for the Genome of the Thioalkalivibrio versutus D301.</title>
        <authorList>
            <person name="Mu T."/>
            <person name="Zhou J."/>
            <person name="Xu X."/>
        </authorList>
    </citation>
    <scope>NUCLEOTIDE SEQUENCE [LARGE SCALE GENOMIC DNA]</scope>
    <source>
        <strain evidence="11 12">D301</strain>
    </source>
</reference>
<dbReference type="PANTHER" id="PTHR33540:SF2">
    <property type="entry name" value="TRNA THREONYLCARBAMOYLADENOSINE BIOSYNTHESIS PROTEIN TSAE"/>
    <property type="match status" value="1"/>
</dbReference>
<organism evidence="11 12">
    <name type="scientific">Thioalkalivibrio versutus</name>
    <dbReference type="NCBI Taxonomy" id="106634"/>
    <lineage>
        <taxon>Bacteria</taxon>
        <taxon>Pseudomonadati</taxon>
        <taxon>Pseudomonadota</taxon>
        <taxon>Gammaproteobacteria</taxon>
        <taxon>Chromatiales</taxon>
        <taxon>Ectothiorhodospiraceae</taxon>
        <taxon>Thioalkalivibrio</taxon>
    </lineage>
</organism>
<protein>
    <recommendedName>
        <fullName evidence="3">tRNA threonylcarbamoyladenosine biosynthesis protein TsaE</fullName>
    </recommendedName>
    <alternativeName>
        <fullName evidence="10">t(6)A37 threonylcarbamoyladenosine biosynthesis protein TsaE</fullName>
    </alternativeName>
</protein>
<dbReference type="Pfam" id="PF02367">
    <property type="entry name" value="TsaE"/>
    <property type="match status" value="1"/>
</dbReference>
<evidence type="ECO:0000256" key="8">
    <source>
        <dbReference type="ARBA" id="ARBA00022840"/>
    </source>
</evidence>
<evidence type="ECO:0000256" key="5">
    <source>
        <dbReference type="ARBA" id="ARBA00022694"/>
    </source>
</evidence>
<dbReference type="Gene3D" id="3.40.50.300">
    <property type="entry name" value="P-loop containing nucleotide triphosphate hydrolases"/>
    <property type="match status" value="1"/>
</dbReference>
<dbReference type="OrthoDB" id="9800307at2"/>
<sequence length="161" mass="17561">MTVAAAPLILPHLEATEAAGAALAALDAPHIVFLEGDLGVGKTTWVRGLLRRLGHEGAVRSPTYTLVEPYALAGREVLHFDLYRLGDPEELEYLGVREAFGGDVLWLVEWPERGAGWLPAPDLVVRLAHREGTAEGRDLWLEGPLAAAYHRVLRDQEIVTG</sequence>
<evidence type="ECO:0000256" key="6">
    <source>
        <dbReference type="ARBA" id="ARBA00022723"/>
    </source>
</evidence>
<name>A0A0G3GAT0_9GAMM</name>
<dbReference type="PATRIC" id="fig|106634.4.peg.2339"/>
<dbReference type="GO" id="GO:0005737">
    <property type="term" value="C:cytoplasm"/>
    <property type="evidence" value="ECO:0007669"/>
    <property type="project" value="UniProtKB-SubCell"/>
</dbReference>
<evidence type="ECO:0000256" key="9">
    <source>
        <dbReference type="ARBA" id="ARBA00022842"/>
    </source>
</evidence>
<keyword evidence="12" id="KW-1185">Reference proteome</keyword>
<dbReference type="AlphaFoldDB" id="A0A0G3GAT0"/>
<keyword evidence="4" id="KW-0963">Cytoplasm</keyword>
<evidence type="ECO:0000256" key="4">
    <source>
        <dbReference type="ARBA" id="ARBA00022490"/>
    </source>
</evidence>
<evidence type="ECO:0000256" key="3">
    <source>
        <dbReference type="ARBA" id="ARBA00019010"/>
    </source>
</evidence>
<comment type="similarity">
    <text evidence="2">Belongs to the TsaE family.</text>
</comment>
<dbReference type="GO" id="GO:0046872">
    <property type="term" value="F:metal ion binding"/>
    <property type="evidence" value="ECO:0007669"/>
    <property type="project" value="UniProtKB-KW"/>
</dbReference>
<dbReference type="InterPro" id="IPR027417">
    <property type="entry name" value="P-loop_NTPase"/>
</dbReference>
<dbReference type="InterPro" id="IPR003442">
    <property type="entry name" value="T6A_TsaE"/>
</dbReference>
<evidence type="ECO:0000256" key="7">
    <source>
        <dbReference type="ARBA" id="ARBA00022741"/>
    </source>
</evidence>
<dbReference type="GO" id="GO:0002949">
    <property type="term" value="P:tRNA threonylcarbamoyladenosine modification"/>
    <property type="evidence" value="ECO:0007669"/>
    <property type="project" value="InterPro"/>
</dbReference>
<keyword evidence="7" id="KW-0547">Nucleotide-binding</keyword>
<evidence type="ECO:0000313" key="11">
    <source>
        <dbReference type="EMBL" id="AKJ95931.1"/>
    </source>
</evidence>
<dbReference type="GO" id="GO:0005524">
    <property type="term" value="F:ATP binding"/>
    <property type="evidence" value="ECO:0007669"/>
    <property type="project" value="UniProtKB-KW"/>
</dbReference>
<gene>
    <name evidence="11" type="ORF">TVD_11460</name>
</gene>
<proteinExistence type="inferred from homology"/>
<accession>A0A0G3GAT0</accession>
<evidence type="ECO:0000313" key="12">
    <source>
        <dbReference type="Proteomes" id="UP000064201"/>
    </source>
</evidence>
<dbReference type="STRING" id="106634.TVD_11460"/>
<dbReference type="EMBL" id="CP011367">
    <property type="protein sequence ID" value="AKJ95931.1"/>
    <property type="molecule type" value="Genomic_DNA"/>
</dbReference>
<dbReference type="RefSeq" id="WP_047251637.1">
    <property type="nucleotide sequence ID" value="NZ_CP011367.1"/>
</dbReference>
<keyword evidence="6" id="KW-0479">Metal-binding</keyword>
<dbReference type="SUPFAM" id="SSF52540">
    <property type="entry name" value="P-loop containing nucleoside triphosphate hydrolases"/>
    <property type="match status" value="1"/>
</dbReference>
<keyword evidence="8" id="KW-0067">ATP-binding</keyword>
<dbReference type="KEGG" id="tvr:TVD_11460"/>
<comment type="subcellular location">
    <subcellularLocation>
        <location evidence="1">Cytoplasm</location>
    </subcellularLocation>
</comment>
<keyword evidence="5" id="KW-0819">tRNA processing</keyword>
<dbReference type="PANTHER" id="PTHR33540">
    <property type="entry name" value="TRNA THREONYLCARBAMOYLADENOSINE BIOSYNTHESIS PROTEIN TSAE"/>
    <property type="match status" value="1"/>
</dbReference>